<evidence type="ECO:0000313" key="2">
    <source>
        <dbReference type="Proteomes" id="UP000680865"/>
    </source>
</evidence>
<sequence>MTPRWIEVLSDEVTPELDRVIYRVSRQPMHERVRHAKDLGELMVIAHAVVAAEAGVAVIVLIDDGPGSQIASAELMRLRRLRAQGYPVGAIALFSTLTVLKRAAGSPHIPDRNAMRDIYERLRTLDDGLPPLVKTDLLAPAHW</sequence>
<keyword evidence="2" id="KW-1185">Reference proteome</keyword>
<dbReference type="RefSeq" id="WP_213002168.1">
    <property type="nucleotide sequence ID" value="NZ_BAAATW010000004.1"/>
</dbReference>
<dbReference type="AlphaFoldDB" id="A0A919T290"/>
<reference evidence="1" key="1">
    <citation type="submission" date="2021-03" db="EMBL/GenBank/DDBJ databases">
        <title>Whole genome shotgun sequence of Actinoplanes consettensis NBRC 14913.</title>
        <authorList>
            <person name="Komaki H."/>
            <person name="Tamura T."/>
        </authorList>
    </citation>
    <scope>NUCLEOTIDE SEQUENCE</scope>
    <source>
        <strain evidence="1">NBRC 14913</strain>
    </source>
</reference>
<organism evidence="1 2">
    <name type="scientific">Winogradskya consettensis</name>
    <dbReference type="NCBI Taxonomy" id="113560"/>
    <lineage>
        <taxon>Bacteria</taxon>
        <taxon>Bacillati</taxon>
        <taxon>Actinomycetota</taxon>
        <taxon>Actinomycetes</taxon>
        <taxon>Micromonosporales</taxon>
        <taxon>Micromonosporaceae</taxon>
        <taxon>Winogradskya</taxon>
    </lineage>
</organism>
<accession>A0A919T290</accession>
<proteinExistence type="predicted"/>
<evidence type="ECO:0000313" key="1">
    <source>
        <dbReference type="EMBL" id="GIM81660.1"/>
    </source>
</evidence>
<comment type="caution">
    <text evidence="1">The sequence shown here is derived from an EMBL/GenBank/DDBJ whole genome shotgun (WGS) entry which is preliminary data.</text>
</comment>
<dbReference type="Proteomes" id="UP000680865">
    <property type="component" value="Unassembled WGS sequence"/>
</dbReference>
<protein>
    <submittedName>
        <fullName evidence="1">Uncharacterized protein</fullName>
    </submittedName>
</protein>
<gene>
    <name evidence="1" type="ORF">Aco04nite_77690</name>
</gene>
<dbReference type="EMBL" id="BOQP01000048">
    <property type="protein sequence ID" value="GIM81660.1"/>
    <property type="molecule type" value="Genomic_DNA"/>
</dbReference>
<name>A0A919T290_9ACTN</name>